<proteinExistence type="predicted"/>
<dbReference type="EMBL" id="CDPU01000001">
    <property type="protein sequence ID" value="CEO44589.1"/>
    <property type="molecule type" value="Genomic_DNA"/>
</dbReference>
<accession>A0A0B7JIU5</accession>
<gene>
    <name evidence="2" type="ORF">BN869_000000644_1</name>
</gene>
<dbReference type="AlphaFoldDB" id="A0A0B7JIU5"/>
<sequence length="65" mass="7077">MADPKSQSFNHPAAQAYPSPEPHPSAHIPTRLNRAVSTITNRSGPALFTYSRRQQPSITSCQSSV</sequence>
<feature type="region of interest" description="Disordered" evidence="1">
    <location>
        <begin position="1"/>
        <end position="28"/>
    </location>
</feature>
<evidence type="ECO:0000313" key="2">
    <source>
        <dbReference type="EMBL" id="CEO44589.1"/>
    </source>
</evidence>
<feature type="compositionally biased region" description="Polar residues" evidence="1">
    <location>
        <begin position="1"/>
        <end position="10"/>
    </location>
</feature>
<organism evidence="2">
    <name type="scientific">Bionectria ochroleuca</name>
    <name type="common">Gliocladium roseum</name>
    <dbReference type="NCBI Taxonomy" id="29856"/>
    <lineage>
        <taxon>Eukaryota</taxon>
        <taxon>Fungi</taxon>
        <taxon>Dikarya</taxon>
        <taxon>Ascomycota</taxon>
        <taxon>Pezizomycotina</taxon>
        <taxon>Sordariomycetes</taxon>
        <taxon>Hypocreomycetidae</taxon>
        <taxon>Hypocreales</taxon>
        <taxon>Bionectriaceae</taxon>
        <taxon>Clonostachys</taxon>
    </lineage>
</organism>
<name>A0A0B7JIU5_BIOOC</name>
<protein>
    <submittedName>
        <fullName evidence="2">Uncharacterized protein</fullName>
    </submittedName>
</protein>
<reference evidence="2" key="1">
    <citation type="submission" date="2015-01" db="EMBL/GenBank/DDBJ databases">
        <authorList>
            <person name="Durling Mikael"/>
        </authorList>
    </citation>
    <scope>NUCLEOTIDE SEQUENCE</scope>
</reference>
<evidence type="ECO:0000256" key="1">
    <source>
        <dbReference type="SAM" id="MobiDB-lite"/>
    </source>
</evidence>